<evidence type="ECO:0000256" key="6">
    <source>
        <dbReference type="ARBA" id="ARBA00022989"/>
    </source>
</evidence>
<dbReference type="RefSeq" id="WP_327618505.1">
    <property type="nucleotide sequence ID" value="NZ_JAYWTM010000011.1"/>
</dbReference>
<evidence type="ECO:0000256" key="8">
    <source>
        <dbReference type="SAM" id="Phobius"/>
    </source>
</evidence>
<comment type="caution">
    <text evidence="10">The sequence shown here is derived from an EMBL/GenBank/DDBJ whole genome shotgun (WGS) entry which is preliminary data.</text>
</comment>
<dbReference type="Gene3D" id="1.20.1250.20">
    <property type="entry name" value="MFS general substrate transporter like domains"/>
    <property type="match status" value="1"/>
</dbReference>
<name>A0ABU6JSK6_9GAMM</name>
<dbReference type="NCBIfam" id="TIGR00711">
    <property type="entry name" value="efflux_EmrB"/>
    <property type="match status" value="1"/>
</dbReference>
<feature type="transmembrane region" description="Helical" evidence="8">
    <location>
        <begin position="236"/>
        <end position="258"/>
    </location>
</feature>
<feature type="transmembrane region" description="Helical" evidence="8">
    <location>
        <begin position="85"/>
        <end position="104"/>
    </location>
</feature>
<feature type="transmembrane region" description="Helical" evidence="8">
    <location>
        <begin position="12"/>
        <end position="36"/>
    </location>
</feature>
<gene>
    <name evidence="10" type="ORF">VSX58_13220</name>
</gene>
<evidence type="ECO:0000256" key="3">
    <source>
        <dbReference type="ARBA" id="ARBA00022448"/>
    </source>
</evidence>
<feature type="domain" description="Major facilitator superfamily (MFS) profile" evidence="9">
    <location>
        <begin position="15"/>
        <end position="502"/>
    </location>
</feature>
<accession>A0ABU6JSK6</accession>
<feature type="transmembrane region" description="Helical" evidence="8">
    <location>
        <begin position="144"/>
        <end position="165"/>
    </location>
</feature>
<organism evidence="10 11">
    <name type="scientific">Brenneria populi</name>
    <dbReference type="NCBI Taxonomy" id="1505588"/>
    <lineage>
        <taxon>Bacteria</taxon>
        <taxon>Pseudomonadati</taxon>
        <taxon>Pseudomonadota</taxon>
        <taxon>Gammaproteobacteria</taxon>
        <taxon>Enterobacterales</taxon>
        <taxon>Pectobacteriaceae</taxon>
        <taxon>Brenneria</taxon>
    </lineage>
</organism>
<dbReference type="InterPro" id="IPR036259">
    <property type="entry name" value="MFS_trans_sf"/>
</dbReference>
<feature type="transmembrane region" description="Helical" evidence="8">
    <location>
        <begin position="279"/>
        <end position="299"/>
    </location>
</feature>
<feature type="transmembrane region" description="Helical" evidence="8">
    <location>
        <begin position="110"/>
        <end position="132"/>
    </location>
</feature>
<feature type="transmembrane region" description="Helical" evidence="8">
    <location>
        <begin position="311"/>
        <end position="328"/>
    </location>
</feature>
<evidence type="ECO:0000256" key="5">
    <source>
        <dbReference type="ARBA" id="ARBA00022692"/>
    </source>
</evidence>
<dbReference type="InterPro" id="IPR020846">
    <property type="entry name" value="MFS_dom"/>
</dbReference>
<dbReference type="SUPFAM" id="SSF103473">
    <property type="entry name" value="MFS general substrate transporter"/>
    <property type="match status" value="1"/>
</dbReference>
<keyword evidence="7 8" id="KW-0472">Membrane</keyword>
<dbReference type="InterPro" id="IPR011701">
    <property type="entry name" value="MFS"/>
</dbReference>
<reference evidence="10 11" key="1">
    <citation type="journal article" date="2017" name="Int. J. Syst. Evol. Microbiol.">
        <title>Brenneria populi subsp. brevivirga subsp. nov. isolated from symptomatic bark of Populus x euramericana canker, and description of Brenneria populi subsp. populi subsp. nov.</title>
        <authorList>
            <person name="Zheng M.H."/>
            <person name="Piao C.G."/>
            <person name="Xue H."/>
            <person name="Guo M.W."/>
            <person name="Li Y."/>
        </authorList>
    </citation>
    <scope>NUCLEOTIDE SEQUENCE [LARGE SCALE GENOMIC DNA]</scope>
    <source>
        <strain evidence="10 11">D9-5</strain>
    </source>
</reference>
<feature type="transmembrane region" description="Helical" evidence="8">
    <location>
        <begin position="205"/>
        <end position="224"/>
    </location>
</feature>
<evidence type="ECO:0000256" key="2">
    <source>
        <dbReference type="ARBA" id="ARBA00008537"/>
    </source>
</evidence>
<sequence>MAHSDNPETPMRGAALVIAAIGIGLSNLLVVLYTTITNVSLQTIAGSLGVSPTQATWTITSYAVAEAITVPLTGWLSKQFGAQRVFIFCYLAFAVVSVLCGLSSSLGMLVAARILLGLVGGPIIPLSQVMLLRIFPREKAAIATVIWAMTTLIGPVLGPILGGMVSESMSWHWAFLLPAGFAAAGGLLALYILRGRPDPTERAPIDIVGFALLIIWVGAFQIMLDEGRNHDWFASTEIRVLAVVAAIGFAAFLIWELTEENPIVDLRVFRHRGFVASSLTYSVGFGSFFSIVVLLPMWLQQHMGYTSTWTGYATGIMGVFSALSAPFISKAAHRFDARAIVCIGLLGLSATTIWRMGFNSQITFGQMALPTLATGPFQVMMLVPVIGLVLASVERHEQTNAAGISNFMRTIAAAFATSLVQTGWMNAARENQTELVNGMTRQSAAIDAMTANGMSQQAATASLTHIVEGQSVMLATLDIFAIIALCFLFTAVLVWFVPNPKTPVNTEEGH</sequence>
<dbReference type="PANTHER" id="PTHR42718">
    <property type="entry name" value="MAJOR FACILITATOR SUPERFAMILY MULTIDRUG TRANSPORTER MFSC"/>
    <property type="match status" value="1"/>
</dbReference>
<feature type="transmembrane region" description="Helical" evidence="8">
    <location>
        <begin position="56"/>
        <end position="76"/>
    </location>
</feature>
<protein>
    <submittedName>
        <fullName evidence="10">DHA2 family efflux MFS transporter permease subunit</fullName>
    </submittedName>
</protein>
<proteinExistence type="inferred from homology"/>
<dbReference type="InterPro" id="IPR004638">
    <property type="entry name" value="EmrB-like"/>
</dbReference>
<keyword evidence="11" id="KW-1185">Reference proteome</keyword>
<feature type="transmembrane region" description="Helical" evidence="8">
    <location>
        <begin position="472"/>
        <end position="497"/>
    </location>
</feature>
<keyword evidence="6 8" id="KW-1133">Transmembrane helix</keyword>
<evidence type="ECO:0000259" key="9">
    <source>
        <dbReference type="PROSITE" id="PS50850"/>
    </source>
</evidence>
<feature type="transmembrane region" description="Helical" evidence="8">
    <location>
        <begin position="171"/>
        <end position="193"/>
    </location>
</feature>
<comment type="subcellular location">
    <subcellularLocation>
        <location evidence="1">Cell membrane</location>
        <topology evidence="1">Multi-pass membrane protein</topology>
    </subcellularLocation>
</comment>
<dbReference type="PROSITE" id="PS50850">
    <property type="entry name" value="MFS"/>
    <property type="match status" value="1"/>
</dbReference>
<feature type="transmembrane region" description="Helical" evidence="8">
    <location>
        <begin position="335"/>
        <end position="355"/>
    </location>
</feature>
<evidence type="ECO:0000313" key="11">
    <source>
        <dbReference type="Proteomes" id="UP001309705"/>
    </source>
</evidence>
<evidence type="ECO:0000313" key="10">
    <source>
        <dbReference type="EMBL" id="MEC5343555.1"/>
    </source>
</evidence>
<evidence type="ECO:0000256" key="1">
    <source>
        <dbReference type="ARBA" id="ARBA00004651"/>
    </source>
</evidence>
<dbReference type="Proteomes" id="UP001309705">
    <property type="component" value="Unassembled WGS sequence"/>
</dbReference>
<keyword evidence="4" id="KW-1003">Cell membrane</keyword>
<evidence type="ECO:0000256" key="7">
    <source>
        <dbReference type="ARBA" id="ARBA00023136"/>
    </source>
</evidence>
<comment type="similarity">
    <text evidence="2">Belongs to the major facilitator superfamily. EmrB family.</text>
</comment>
<keyword evidence="3" id="KW-0813">Transport</keyword>
<dbReference type="Gene3D" id="1.20.1720.10">
    <property type="entry name" value="Multidrug resistance protein D"/>
    <property type="match status" value="1"/>
</dbReference>
<dbReference type="PANTHER" id="PTHR42718:SF9">
    <property type="entry name" value="MAJOR FACILITATOR SUPERFAMILY MULTIDRUG TRANSPORTER MFSC"/>
    <property type="match status" value="1"/>
</dbReference>
<keyword evidence="5 8" id="KW-0812">Transmembrane</keyword>
<evidence type="ECO:0000256" key="4">
    <source>
        <dbReference type="ARBA" id="ARBA00022475"/>
    </source>
</evidence>
<dbReference type="EMBL" id="JAYWTM010000011">
    <property type="protein sequence ID" value="MEC5343555.1"/>
    <property type="molecule type" value="Genomic_DNA"/>
</dbReference>
<feature type="transmembrane region" description="Helical" evidence="8">
    <location>
        <begin position="375"/>
        <end position="393"/>
    </location>
</feature>
<dbReference type="Pfam" id="PF07690">
    <property type="entry name" value="MFS_1"/>
    <property type="match status" value="1"/>
</dbReference>